<evidence type="ECO:0000256" key="1">
    <source>
        <dbReference type="SAM" id="MobiDB-lite"/>
    </source>
</evidence>
<gene>
    <name evidence="2" type="ORF">GCM10023100_00050</name>
</gene>
<dbReference type="EMBL" id="BAABFF010000001">
    <property type="protein sequence ID" value="GAA4562686.1"/>
    <property type="molecule type" value="Genomic_DNA"/>
</dbReference>
<comment type="caution">
    <text evidence="2">The sequence shown here is derived from an EMBL/GenBank/DDBJ whole genome shotgun (WGS) entry which is preliminary data.</text>
</comment>
<accession>A0ABP8S6V4</accession>
<dbReference type="Proteomes" id="UP001500691">
    <property type="component" value="Unassembled WGS sequence"/>
</dbReference>
<sequence>MRDARSDFSRQGEVRLCRPVPFGERTGTPVVRRSQGTGPAGGGTVTLQARTRTGRWIEQTAQETTGAYKRIRSFCLAQVRAACGPGQLVRWGRSIQAVSWIRSLAGSSVIPWAVAICWRA</sequence>
<reference evidence="3" key="1">
    <citation type="journal article" date="2019" name="Int. J. Syst. Evol. Microbiol.">
        <title>The Global Catalogue of Microorganisms (GCM) 10K type strain sequencing project: providing services to taxonomists for standard genome sequencing and annotation.</title>
        <authorList>
            <consortium name="The Broad Institute Genomics Platform"/>
            <consortium name="The Broad Institute Genome Sequencing Center for Infectious Disease"/>
            <person name="Wu L."/>
            <person name="Ma J."/>
        </authorList>
    </citation>
    <scope>NUCLEOTIDE SEQUENCE [LARGE SCALE GENOMIC DNA]</scope>
    <source>
        <strain evidence="3">JCM 13278</strain>
    </source>
</reference>
<organism evidence="2 3">
    <name type="scientific">Actinocorallia cavernae</name>
    <dbReference type="NCBI Taxonomy" id="328075"/>
    <lineage>
        <taxon>Bacteria</taxon>
        <taxon>Bacillati</taxon>
        <taxon>Actinomycetota</taxon>
        <taxon>Actinomycetes</taxon>
        <taxon>Streptosporangiales</taxon>
        <taxon>Thermomonosporaceae</taxon>
        <taxon>Actinocorallia</taxon>
    </lineage>
</organism>
<protein>
    <submittedName>
        <fullName evidence="2">Uncharacterized protein</fullName>
    </submittedName>
</protein>
<feature type="region of interest" description="Disordered" evidence="1">
    <location>
        <begin position="20"/>
        <end position="46"/>
    </location>
</feature>
<evidence type="ECO:0000313" key="2">
    <source>
        <dbReference type="EMBL" id="GAA4562686.1"/>
    </source>
</evidence>
<name>A0ABP8S6V4_9ACTN</name>
<proteinExistence type="predicted"/>
<evidence type="ECO:0000313" key="3">
    <source>
        <dbReference type="Proteomes" id="UP001500691"/>
    </source>
</evidence>
<keyword evidence="3" id="KW-1185">Reference proteome</keyword>